<dbReference type="OrthoDB" id="3983958at2"/>
<gene>
    <name evidence="2" type="ORF">BBK82_38595</name>
</gene>
<protein>
    <submittedName>
        <fullName evidence="2">Uncharacterized protein</fullName>
    </submittedName>
</protein>
<sequence length="557" mass="60216">MAFPVRRTTALITGTALALTACGSGTEVTVPETSLPEGSYDAVVSGPGGQLPVKVVVGPAESGSAVTFLLVAVALLGLVALVYLGVLLPRRRRQAYEQALAQVDAGEFRRALPALTRLEGQLPAKLRNEARFHIAFALFQIDSLDEAEHRLAALHRENPAEPSVLYLLAHLRSTRRDFEAAESVLDTAMAEGLLTGRRMRRLYAVVKFQRAAEAVSDGRLDDAAGLFAKVERLGELTEHIPADLRNRHLALGTQALFDKNVPAARDHFEGLRTTSLEPEQLASVHLGLALAEWLDPAPDAAHRIEQLLAECARLLDPGGALEEDWPALPSGGAADTLASLSEHRDVGLRNIHFLRGMAAVRDGDLTAAVRRFARARAHDPEFADTHLVVGLIKYGTGATDEGVALLRHAHKLGAREPELRRIISGHRDRPDVARLLEVLHTYAGDSAVLAELAPGLVERLTRFRKPRDWDGRPDLATTHTAPTIADLGERSALLRERVAQLPASGGPDLDAARRLADDLDRATAALVASARAVQRQEAELLTLLGRSLLTETGRNPR</sequence>
<evidence type="ECO:0000313" key="2">
    <source>
        <dbReference type="EMBL" id="ANZ41017.1"/>
    </source>
</evidence>
<dbReference type="STRING" id="1586287.BBK82_38595"/>
<feature type="transmembrane region" description="Helical" evidence="1">
    <location>
        <begin position="65"/>
        <end position="88"/>
    </location>
</feature>
<keyword evidence="1" id="KW-1133">Transmembrane helix</keyword>
<keyword evidence="3" id="KW-1185">Reference proteome</keyword>
<organism evidence="2 3">
    <name type="scientific">Lentzea guizhouensis</name>
    <dbReference type="NCBI Taxonomy" id="1586287"/>
    <lineage>
        <taxon>Bacteria</taxon>
        <taxon>Bacillati</taxon>
        <taxon>Actinomycetota</taxon>
        <taxon>Actinomycetes</taxon>
        <taxon>Pseudonocardiales</taxon>
        <taxon>Pseudonocardiaceae</taxon>
        <taxon>Lentzea</taxon>
    </lineage>
</organism>
<dbReference type="AlphaFoldDB" id="A0A1B2HTH2"/>
<dbReference type="Proteomes" id="UP000093053">
    <property type="component" value="Chromosome"/>
</dbReference>
<dbReference type="RefSeq" id="WP_065919354.1">
    <property type="nucleotide sequence ID" value="NZ_CP016793.1"/>
</dbReference>
<accession>A0A1B2HTH2</accession>
<evidence type="ECO:0000313" key="3">
    <source>
        <dbReference type="Proteomes" id="UP000093053"/>
    </source>
</evidence>
<keyword evidence="1" id="KW-0812">Transmembrane</keyword>
<dbReference type="EMBL" id="CP016793">
    <property type="protein sequence ID" value="ANZ41017.1"/>
    <property type="molecule type" value="Genomic_DNA"/>
</dbReference>
<name>A0A1B2HTH2_9PSEU</name>
<dbReference type="PROSITE" id="PS51257">
    <property type="entry name" value="PROKAR_LIPOPROTEIN"/>
    <property type="match status" value="1"/>
</dbReference>
<evidence type="ECO:0000256" key="1">
    <source>
        <dbReference type="SAM" id="Phobius"/>
    </source>
</evidence>
<dbReference type="Gene3D" id="1.25.40.10">
    <property type="entry name" value="Tetratricopeptide repeat domain"/>
    <property type="match status" value="2"/>
</dbReference>
<keyword evidence="1" id="KW-0472">Membrane</keyword>
<dbReference type="InterPro" id="IPR011990">
    <property type="entry name" value="TPR-like_helical_dom_sf"/>
</dbReference>
<dbReference type="SUPFAM" id="SSF48452">
    <property type="entry name" value="TPR-like"/>
    <property type="match status" value="1"/>
</dbReference>
<proteinExistence type="predicted"/>
<reference evidence="2 3" key="1">
    <citation type="submission" date="2016-07" db="EMBL/GenBank/DDBJ databases">
        <title>Complete genome sequence of the Lentzea guizhouensis DHS C013.</title>
        <authorList>
            <person name="Cao C."/>
        </authorList>
    </citation>
    <scope>NUCLEOTIDE SEQUENCE [LARGE SCALE GENOMIC DNA]</scope>
    <source>
        <strain evidence="2 3">DHS C013</strain>
    </source>
</reference>
<dbReference type="KEGG" id="led:BBK82_38595"/>